<keyword evidence="3" id="KW-1185">Reference proteome</keyword>
<accession>A0AAE1U035</accession>
<feature type="region of interest" description="Disordered" evidence="1">
    <location>
        <begin position="159"/>
        <end position="262"/>
    </location>
</feature>
<feature type="compositionally biased region" description="Pro residues" evidence="1">
    <location>
        <begin position="224"/>
        <end position="237"/>
    </location>
</feature>
<protein>
    <submittedName>
        <fullName evidence="2">Uncharacterized protein</fullName>
    </submittedName>
</protein>
<dbReference type="AlphaFoldDB" id="A0AAE1U035"/>
<evidence type="ECO:0000313" key="2">
    <source>
        <dbReference type="EMBL" id="KAK4301385.1"/>
    </source>
</evidence>
<comment type="caution">
    <text evidence="2">The sequence shown here is derived from an EMBL/GenBank/DDBJ whole genome shotgun (WGS) entry which is preliminary data.</text>
</comment>
<feature type="compositionally biased region" description="Pro residues" evidence="1">
    <location>
        <begin position="161"/>
        <end position="216"/>
    </location>
</feature>
<dbReference type="Proteomes" id="UP001292094">
    <property type="component" value="Unassembled WGS sequence"/>
</dbReference>
<reference evidence="2" key="1">
    <citation type="submission" date="2023-11" db="EMBL/GenBank/DDBJ databases">
        <title>Genome assemblies of two species of porcelain crab, Petrolisthes cinctipes and Petrolisthes manimaculis (Anomura: Porcellanidae).</title>
        <authorList>
            <person name="Angst P."/>
        </authorList>
    </citation>
    <scope>NUCLEOTIDE SEQUENCE</scope>
    <source>
        <strain evidence="2">PB745_02</strain>
        <tissue evidence="2">Gill</tissue>
    </source>
</reference>
<evidence type="ECO:0000256" key="1">
    <source>
        <dbReference type="SAM" id="MobiDB-lite"/>
    </source>
</evidence>
<gene>
    <name evidence="2" type="ORF">Pmani_026464</name>
</gene>
<sequence length="262" mass="28963">MAETAKIAAQNAEVSVSRYKSYFHIKSQDRKFQPGDEVLLLLSSDSSKLLVAWQGPYKVLERKGKLDYLIDNPKGPRLYHANLLKRYFRRSQVNFAEVLDEIRDQEEDASGEALSCSEDPKDEYIHLPVTPDGQLDVMDVQPPINPNLGEEQRTMLCQLLTPPPHCPAPLPRRPAAPPPRPATAPLPRPAAPPPRCPAPLPRIPLPRRPAALPPRYPASQLPRIPAPPRCPAAPPRCPDALSPRCHAAPLPRPATALPPRCP</sequence>
<feature type="compositionally biased region" description="Low complexity" evidence="1">
    <location>
        <begin position="247"/>
        <end position="262"/>
    </location>
</feature>
<dbReference type="EMBL" id="JAWZYT010002877">
    <property type="protein sequence ID" value="KAK4301385.1"/>
    <property type="molecule type" value="Genomic_DNA"/>
</dbReference>
<organism evidence="2 3">
    <name type="scientific">Petrolisthes manimaculis</name>
    <dbReference type="NCBI Taxonomy" id="1843537"/>
    <lineage>
        <taxon>Eukaryota</taxon>
        <taxon>Metazoa</taxon>
        <taxon>Ecdysozoa</taxon>
        <taxon>Arthropoda</taxon>
        <taxon>Crustacea</taxon>
        <taxon>Multicrustacea</taxon>
        <taxon>Malacostraca</taxon>
        <taxon>Eumalacostraca</taxon>
        <taxon>Eucarida</taxon>
        <taxon>Decapoda</taxon>
        <taxon>Pleocyemata</taxon>
        <taxon>Anomura</taxon>
        <taxon>Galatheoidea</taxon>
        <taxon>Porcellanidae</taxon>
        <taxon>Petrolisthes</taxon>
    </lineage>
</organism>
<proteinExistence type="predicted"/>
<name>A0AAE1U035_9EUCA</name>
<evidence type="ECO:0000313" key="3">
    <source>
        <dbReference type="Proteomes" id="UP001292094"/>
    </source>
</evidence>